<keyword evidence="2" id="KW-1185">Reference proteome</keyword>
<comment type="caution">
    <text evidence="1">The sequence shown here is derived from an EMBL/GenBank/DDBJ whole genome shotgun (WGS) entry which is preliminary data.</text>
</comment>
<dbReference type="AlphaFoldDB" id="A0A0R3LW37"/>
<dbReference type="EMBL" id="LLXZ01000038">
    <property type="protein sequence ID" value="KRR12209.1"/>
    <property type="molecule type" value="Genomic_DNA"/>
</dbReference>
<organism evidence="1 2">
    <name type="scientific">Bradyrhizobium jicamae</name>
    <dbReference type="NCBI Taxonomy" id="280332"/>
    <lineage>
        <taxon>Bacteria</taxon>
        <taxon>Pseudomonadati</taxon>
        <taxon>Pseudomonadota</taxon>
        <taxon>Alphaproteobacteria</taxon>
        <taxon>Hyphomicrobiales</taxon>
        <taxon>Nitrobacteraceae</taxon>
        <taxon>Bradyrhizobium</taxon>
    </lineage>
</organism>
<evidence type="ECO:0000313" key="1">
    <source>
        <dbReference type="EMBL" id="KRR12209.1"/>
    </source>
</evidence>
<gene>
    <name evidence="1" type="ORF">CQ12_31675</name>
</gene>
<evidence type="ECO:0000313" key="2">
    <source>
        <dbReference type="Proteomes" id="UP000050863"/>
    </source>
</evidence>
<reference evidence="1 2" key="1">
    <citation type="submission" date="2014-03" db="EMBL/GenBank/DDBJ databases">
        <title>Bradyrhizobium valentinum sp. nov., isolated from effective nodules of Lupinus mariae-josephae, a lupine endemic of basic-lime soils in Eastern Spain.</title>
        <authorList>
            <person name="Duran D."/>
            <person name="Rey L."/>
            <person name="Navarro A."/>
            <person name="Busquets A."/>
            <person name="Imperial J."/>
            <person name="Ruiz-Argueso T."/>
        </authorList>
    </citation>
    <scope>NUCLEOTIDE SEQUENCE [LARGE SCALE GENOMIC DNA]</scope>
    <source>
        <strain evidence="1 2">PAC68</strain>
    </source>
</reference>
<protein>
    <recommendedName>
        <fullName evidence="3">PD-(D/E)XK endonuclease-like domain-containing protein</fullName>
    </recommendedName>
</protein>
<proteinExistence type="predicted"/>
<dbReference type="InterPro" id="IPR011604">
    <property type="entry name" value="PDDEXK-like_dom_sf"/>
</dbReference>
<sequence>MWVLEKVLGVRQPVGAPAHRGVAVEEGVTYGIMNPDASLDECVKVAVVRYDTLTALSPDARRERYRETISDSVDHALAELRPYGAPSRVQGRVEWRPDGLRLPVIGFFDFEWAQHGIIVDLKTTEKLPSQIKASHARQAAFYAASGNMAARLTYATPMKCATYALENIREHREALRQIAVRIENFLALSDDPEFFKSITVPDLDSFYWGGRARQFAYEHWQI</sequence>
<name>A0A0R3LW37_9BRAD</name>
<evidence type="ECO:0008006" key="3">
    <source>
        <dbReference type="Google" id="ProtNLM"/>
    </source>
</evidence>
<accession>A0A0R3LW37</accession>
<dbReference type="STRING" id="280332.CQ12_31675"/>
<dbReference type="Gene3D" id="3.90.320.10">
    <property type="match status" value="1"/>
</dbReference>
<dbReference type="Proteomes" id="UP000050863">
    <property type="component" value="Unassembled WGS sequence"/>
</dbReference>